<evidence type="ECO:0000256" key="3">
    <source>
        <dbReference type="ARBA" id="ARBA00022722"/>
    </source>
</evidence>
<organism evidence="8 9">
    <name type="scientific">Fusarium oxysporum f. sp. rapae</name>
    <dbReference type="NCBI Taxonomy" id="485398"/>
    <lineage>
        <taxon>Eukaryota</taxon>
        <taxon>Fungi</taxon>
        <taxon>Dikarya</taxon>
        <taxon>Ascomycota</taxon>
        <taxon>Pezizomycotina</taxon>
        <taxon>Sordariomycetes</taxon>
        <taxon>Hypocreomycetidae</taxon>
        <taxon>Hypocreales</taxon>
        <taxon>Nectriaceae</taxon>
        <taxon>Fusarium</taxon>
        <taxon>Fusarium oxysporum species complex</taxon>
    </lineage>
</organism>
<dbReference type="GO" id="GO:0043137">
    <property type="term" value="P:DNA replication, removal of RNA primer"/>
    <property type="evidence" value="ECO:0007669"/>
    <property type="project" value="TreeGrafter"/>
</dbReference>
<dbReference type="AlphaFoldDB" id="A0A8J5U462"/>
<reference evidence="8" key="1">
    <citation type="submission" date="2021-04" db="EMBL/GenBank/DDBJ databases">
        <title>First draft genome resource for Brassicaceae pathogens Fusarium oxysporum f. sp. raphani and Fusarium oxysporum f. sp. rapae.</title>
        <authorList>
            <person name="Asai S."/>
        </authorList>
    </citation>
    <scope>NUCLEOTIDE SEQUENCE</scope>
    <source>
        <strain evidence="8">Tf1208</strain>
    </source>
</reference>
<dbReference type="GO" id="GO:0046872">
    <property type="term" value="F:metal ion binding"/>
    <property type="evidence" value="ECO:0007669"/>
    <property type="project" value="UniProtKB-KW"/>
</dbReference>
<evidence type="ECO:0000259" key="7">
    <source>
        <dbReference type="PROSITE" id="PS50879"/>
    </source>
</evidence>
<dbReference type="GO" id="GO:0003676">
    <property type="term" value="F:nucleic acid binding"/>
    <property type="evidence" value="ECO:0007669"/>
    <property type="project" value="InterPro"/>
</dbReference>
<dbReference type="PANTHER" id="PTHR10642:SF26">
    <property type="entry name" value="RIBONUCLEASE H1"/>
    <property type="match status" value="1"/>
</dbReference>
<dbReference type="GO" id="GO:0004523">
    <property type="term" value="F:RNA-DNA hybrid ribonuclease activity"/>
    <property type="evidence" value="ECO:0007669"/>
    <property type="project" value="UniProtKB-EC"/>
</dbReference>
<feature type="domain" description="RNase H type-1" evidence="7">
    <location>
        <begin position="83"/>
        <end position="259"/>
    </location>
</feature>
<keyword evidence="6" id="KW-0378">Hydrolase</keyword>
<sequence length="260" mass="28546">MPNEDQVFVLVGSTARFIPQRDEEILGPANTRNTLTNPECTPGRISLTYCGVCGVSWLVGEKGPDAAASHLSHHTLVHNYSGARRSLVVFIDGACPANGPAALQASVGVYFGPESPKNISRLIDTSRPTNQLAEITAAVEAMRQVRSVVVPERRILLKGSSPRTTPDTLRDARRFRLVLATDSSYLVDCMCEYMPQWTFDNLNRVYCNRGGDVIKNSEGFRILNEETELLSVVGVQVQWYHVPRDFNGEADALANAALRG</sequence>
<evidence type="ECO:0000256" key="6">
    <source>
        <dbReference type="ARBA" id="ARBA00022801"/>
    </source>
</evidence>
<dbReference type="CDD" id="cd13934">
    <property type="entry name" value="RNase_H_Dikarya_like"/>
    <property type="match status" value="1"/>
</dbReference>
<evidence type="ECO:0000313" key="8">
    <source>
        <dbReference type="EMBL" id="KAG7408861.1"/>
    </source>
</evidence>
<comment type="caution">
    <text evidence="8">The sequence shown here is derived from an EMBL/GenBank/DDBJ whole genome shotgun (WGS) entry which is preliminary data.</text>
</comment>
<evidence type="ECO:0000256" key="5">
    <source>
        <dbReference type="ARBA" id="ARBA00022759"/>
    </source>
</evidence>
<proteinExistence type="predicted"/>
<dbReference type="EC" id="3.1.26.4" evidence="2"/>
<dbReference type="PROSITE" id="PS50879">
    <property type="entry name" value="RNASE_H_1"/>
    <property type="match status" value="1"/>
</dbReference>
<evidence type="ECO:0000313" key="9">
    <source>
        <dbReference type="Proteomes" id="UP000694050"/>
    </source>
</evidence>
<keyword evidence="5" id="KW-0255">Endonuclease</keyword>
<protein>
    <recommendedName>
        <fullName evidence="2">ribonuclease H</fullName>
        <ecNumber evidence="2">3.1.26.4</ecNumber>
    </recommendedName>
</protein>
<dbReference type="EMBL" id="JAELUQ010000009">
    <property type="protein sequence ID" value="KAG7408861.1"/>
    <property type="molecule type" value="Genomic_DNA"/>
</dbReference>
<keyword evidence="3" id="KW-0540">Nuclease</keyword>
<dbReference type="InterPro" id="IPR050092">
    <property type="entry name" value="RNase_H"/>
</dbReference>
<accession>A0A8J5U462</accession>
<keyword evidence="4" id="KW-0479">Metal-binding</keyword>
<evidence type="ECO:0000256" key="4">
    <source>
        <dbReference type="ARBA" id="ARBA00022723"/>
    </source>
</evidence>
<dbReference type="PANTHER" id="PTHR10642">
    <property type="entry name" value="RIBONUCLEASE H1"/>
    <property type="match status" value="1"/>
</dbReference>
<dbReference type="InterPro" id="IPR002156">
    <property type="entry name" value="RNaseH_domain"/>
</dbReference>
<gene>
    <name evidence="8" type="primary">Rnaseh1</name>
    <name evidence="8" type="ORF">Forpe1208_v012020</name>
</gene>
<dbReference type="Proteomes" id="UP000694050">
    <property type="component" value="Unassembled WGS sequence"/>
</dbReference>
<evidence type="ECO:0000256" key="2">
    <source>
        <dbReference type="ARBA" id="ARBA00012180"/>
    </source>
</evidence>
<comment type="catalytic activity">
    <reaction evidence="1">
        <text>Endonucleolytic cleavage to 5'-phosphomonoester.</text>
        <dbReference type="EC" id="3.1.26.4"/>
    </reaction>
</comment>
<name>A0A8J5U462_FUSOX</name>
<evidence type="ECO:0000256" key="1">
    <source>
        <dbReference type="ARBA" id="ARBA00000077"/>
    </source>
</evidence>